<sequence length="120" mass="14470">MLNVYLVSLMISICMYLLYTILFFDNNYSEKKTPFECGFEPLSDMRMPFSMRFFILMVLFLIFDIEISLMFPMYSMMNIMNSNMLIFSLMMFFLVLLLGLFHEWNEGALDWTNFKDKLNF</sequence>
<dbReference type="PANTHER" id="PTHR11058:SF9">
    <property type="entry name" value="NADH-UBIQUINONE OXIDOREDUCTASE CHAIN 3"/>
    <property type="match status" value="1"/>
</dbReference>
<keyword evidence="6 9" id="KW-1133">Transmembrane helix</keyword>
<comment type="function">
    <text evidence="9">Core subunit of the mitochondrial membrane respiratory chain NADH dehydrogenase (Complex I) which catalyzes electron transfer from NADH through the respiratory chain, using ubiquinone as an electron acceptor. Essential for the catalytic activity of complex I.</text>
</comment>
<keyword evidence="7 9" id="KW-0472">Membrane</keyword>
<keyword evidence="9" id="KW-0249">Electron transport</keyword>
<dbReference type="GO" id="GO:0031966">
    <property type="term" value="C:mitochondrial membrane"/>
    <property type="evidence" value="ECO:0007669"/>
    <property type="project" value="UniProtKB-SubCell"/>
</dbReference>
<dbReference type="Gene3D" id="1.20.58.1610">
    <property type="entry name" value="NADH:ubiquinone/plastoquinone oxidoreductase, chain 3"/>
    <property type="match status" value="1"/>
</dbReference>
<evidence type="ECO:0000313" key="10">
    <source>
        <dbReference type="EMBL" id="QLY89595.1"/>
    </source>
</evidence>
<evidence type="ECO:0000256" key="7">
    <source>
        <dbReference type="ARBA" id="ARBA00023136"/>
    </source>
</evidence>
<feature type="transmembrane region" description="Helical" evidence="9">
    <location>
        <begin position="53"/>
        <end position="74"/>
    </location>
</feature>
<protein>
    <recommendedName>
        <fullName evidence="3 9">NADH-ubiquinone oxidoreductase chain 3</fullName>
        <ecNumber evidence="9">7.1.1.2</ecNumber>
    </recommendedName>
</protein>
<comment type="subcellular location">
    <subcellularLocation>
        <location evidence="1">Membrane</location>
    </subcellularLocation>
    <subcellularLocation>
        <location evidence="9">Mitochondrion membrane</location>
        <topology evidence="9">Multi-pass membrane protein</topology>
    </subcellularLocation>
</comment>
<dbReference type="PANTHER" id="PTHR11058">
    <property type="entry name" value="NADH-UBIQUINONE OXIDOREDUCTASE CHAIN 3"/>
    <property type="match status" value="1"/>
</dbReference>
<dbReference type="AlphaFoldDB" id="A0A7D6W4R1"/>
<feature type="transmembrane region" description="Helical" evidence="9">
    <location>
        <begin position="80"/>
        <end position="101"/>
    </location>
</feature>
<dbReference type="InterPro" id="IPR038430">
    <property type="entry name" value="NDAH_ubi_oxred_su3_sf"/>
</dbReference>
<organism evidence="10">
    <name type="scientific">Planorbis carinatus</name>
    <dbReference type="NCBI Taxonomy" id="446412"/>
    <lineage>
        <taxon>Eukaryota</taxon>
        <taxon>Metazoa</taxon>
        <taxon>Spiralia</taxon>
        <taxon>Lophotrochozoa</taxon>
        <taxon>Mollusca</taxon>
        <taxon>Gastropoda</taxon>
        <taxon>Heterobranchia</taxon>
        <taxon>Euthyneura</taxon>
        <taxon>Panpulmonata</taxon>
        <taxon>Hygrophila</taxon>
        <taxon>Lymnaeoidea</taxon>
        <taxon>Planorbidae</taxon>
        <taxon>Planorbis</taxon>
    </lineage>
</organism>
<comment type="catalytic activity">
    <reaction evidence="8 9">
        <text>a ubiquinone + NADH + 5 H(+)(in) = a ubiquinol + NAD(+) + 4 H(+)(out)</text>
        <dbReference type="Rhea" id="RHEA:29091"/>
        <dbReference type="Rhea" id="RHEA-COMP:9565"/>
        <dbReference type="Rhea" id="RHEA-COMP:9566"/>
        <dbReference type="ChEBI" id="CHEBI:15378"/>
        <dbReference type="ChEBI" id="CHEBI:16389"/>
        <dbReference type="ChEBI" id="CHEBI:17976"/>
        <dbReference type="ChEBI" id="CHEBI:57540"/>
        <dbReference type="ChEBI" id="CHEBI:57945"/>
        <dbReference type="EC" id="7.1.1.2"/>
    </reaction>
</comment>
<keyword evidence="9 10" id="KW-0496">Mitochondrion</keyword>
<dbReference type="GO" id="GO:0008137">
    <property type="term" value="F:NADH dehydrogenase (ubiquinone) activity"/>
    <property type="evidence" value="ECO:0007669"/>
    <property type="project" value="UniProtKB-UniRule"/>
</dbReference>
<dbReference type="EC" id="7.1.1.2" evidence="9"/>
<proteinExistence type="inferred from homology"/>
<dbReference type="GO" id="GO:0030964">
    <property type="term" value="C:NADH dehydrogenase complex"/>
    <property type="evidence" value="ECO:0007669"/>
    <property type="project" value="TreeGrafter"/>
</dbReference>
<geneLocation type="mitochondrion" evidence="10"/>
<accession>A0A7D6W4R1</accession>
<dbReference type="InterPro" id="IPR000440">
    <property type="entry name" value="NADH_UbQ/plastoQ_OxRdtase_su3"/>
</dbReference>
<dbReference type="Pfam" id="PF00507">
    <property type="entry name" value="Oxidored_q4"/>
    <property type="match status" value="1"/>
</dbReference>
<keyword evidence="9" id="KW-1278">Translocase</keyword>
<dbReference type="EMBL" id="MT483701">
    <property type="protein sequence ID" value="QLY89595.1"/>
    <property type="molecule type" value="Genomic_DNA"/>
</dbReference>
<evidence type="ECO:0000256" key="3">
    <source>
        <dbReference type="ARBA" id="ARBA00021007"/>
    </source>
</evidence>
<name>A0A7D6W4R1_9GAST</name>
<keyword evidence="5 9" id="KW-0812">Transmembrane</keyword>
<gene>
    <name evidence="10" type="primary">nad3</name>
</gene>
<evidence type="ECO:0000256" key="8">
    <source>
        <dbReference type="ARBA" id="ARBA00049551"/>
    </source>
</evidence>
<evidence type="ECO:0000256" key="1">
    <source>
        <dbReference type="ARBA" id="ARBA00004370"/>
    </source>
</evidence>
<evidence type="ECO:0000256" key="6">
    <source>
        <dbReference type="ARBA" id="ARBA00022989"/>
    </source>
</evidence>
<comment type="similarity">
    <text evidence="2 9">Belongs to the complex I subunit 3 family.</text>
</comment>
<evidence type="ECO:0000256" key="2">
    <source>
        <dbReference type="ARBA" id="ARBA00008472"/>
    </source>
</evidence>
<evidence type="ECO:0000256" key="5">
    <source>
        <dbReference type="ARBA" id="ARBA00022692"/>
    </source>
</evidence>
<keyword evidence="9" id="KW-0679">Respiratory chain</keyword>
<keyword evidence="4 9" id="KW-0813">Transport</keyword>
<keyword evidence="9" id="KW-0830">Ubiquinone</keyword>
<feature type="transmembrane region" description="Helical" evidence="9">
    <location>
        <begin position="6"/>
        <end position="24"/>
    </location>
</feature>
<evidence type="ECO:0000256" key="4">
    <source>
        <dbReference type="ARBA" id="ARBA00022448"/>
    </source>
</evidence>
<reference evidence="10" key="1">
    <citation type="submission" date="2020-05" db="EMBL/GenBank/DDBJ databases">
        <title>DNAmark Project.</title>
        <authorList>
            <person name="Leerhoei F."/>
        </authorList>
    </citation>
    <scope>NUCLEOTIDE SEQUENCE</scope>
    <source>
        <strain evidence="10">DM1271</strain>
    </source>
</reference>
<keyword evidence="9" id="KW-0520">NAD</keyword>
<evidence type="ECO:0000256" key="9">
    <source>
        <dbReference type="RuleBase" id="RU003640"/>
    </source>
</evidence>